<dbReference type="Pfam" id="PF01370">
    <property type="entry name" value="Epimerase"/>
    <property type="match status" value="1"/>
</dbReference>
<proteinExistence type="inferred from homology"/>
<evidence type="ECO:0000313" key="3">
    <source>
        <dbReference type="EMBL" id="CUR59898.1"/>
    </source>
</evidence>
<evidence type="ECO:0000259" key="2">
    <source>
        <dbReference type="Pfam" id="PF01370"/>
    </source>
</evidence>
<comment type="similarity">
    <text evidence="1">Belongs to the NAD(P)-dependent epimerase/dehydratase family.</text>
</comment>
<evidence type="ECO:0000256" key="1">
    <source>
        <dbReference type="ARBA" id="ARBA00007637"/>
    </source>
</evidence>
<organism evidence="3">
    <name type="scientific">metagenome</name>
    <dbReference type="NCBI Taxonomy" id="256318"/>
    <lineage>
        <taxon>unclassified sequences</taxon>
        <taxon>metagenomes</taxon>
    </lineage>
</organism>
<gene>
    <name evidence="3" type="ORF">NOCA2690020</name>
</gene>
<dbReference type="InterPro" id="IPR036291">
    <property type="entry name" value="NAD(P)-bd_dom_sf"/>
</dbReference>
<accession>A0A2P2CD39</accession>
<dbReference type="SUPFAM" id="SSF51735">
    <property type="entry name" value="NAD(P)-binding Rossmann-fold domains"/>
    <property type="match status" value="1"/>
</dbReference>
<protein>
    <recommendedName>
        <fullName evidence="2">NAD-dependent epimerase/dehydratase domain-containing protein</fullName>
    </recommendedName>
</protein>
<reference evidence="3" key="1">
    <citation type="submission" date="2015-08" db="EMBL/GenBank/DDBJ databases">
        <authorList>
            <person name="Babu N.S."/>
            <person name="Beckwith C.J."/>
            <person name="Beseler K.G."/>
            <person name="Brison A."/>
            <person name="Carone J.V."/>
            <person name="Caskin T.P."/>
            <person name="Diamond M."/>
            <person name="Durham M.E."/>
            <person name="Foxe J.M."/>
            <person name="Go M."/>
            <person name="Henderson B.A."/>
            <person name="Jones I.B."/>
            <person name="McGettigan J.A."/>
            <person name="Micheletti S.J."/>
            <person name="Nasrallah M.E."/>
            <person name="Ortiz D."/>
            <person name="Piller C.R."/>
            <person name="Privatt S.R."/>
            <person name="Schneider S.L."/>
            <person name="Sharp S."/>
            <person name="Smith T.C."/>
            <person name="Stanton J.D."/>
            <person name="Ullery H.E."/>
            <person name="Wilson R.J."/>
            <person name="Serrano M.G."/>
            <person name="Buck G."/>
            <person name="Lee V."/>
            <person name="Wang Y."/>
            <person name="Carvalho R."/>
            <person name="Voegtly L."/>
            <person name="Shi R."/>
            <person name="Duckworth R."/>
            <person name="Johnson A."/>
            <person name="Loviza R."/>
            <person name="Walstead R."/>
            <person name="Shah Z."/>
            <person name="Kiflezghi M."/>
            <person name="Wade K."/>
            <person name="Ball S.L."/>
            <person name="Bradley K.W."/>
            <person name="Asai D.J."/>
            <person name="Bowman C.A."/>
            <person name="Russell D.A."/>
            <person name="Pope W.H."/>
            <person name="Jacobs-Sera D."/>
            <person name="Hendrix R.W."/>
            <person name="Hatfull G.F."/>
        </authorList>
    </citation>
    <scope>NUCLEOTIDE SEQUENCE</scope>
</reference>
<dbReference type="PANTHER" id="PTHR43000">
    <property type="entry name" value="DTDP-D-GLUCOSE 4,6-DEHYDRATASE-RELATED"/>
    <property type="match status" value="1"/>
</dbReference>
<dbReference type="EMBL" id="CZKA01000066">
    <property type="protein sequence ID" value="CUR59898.1"/>
    <property type="molecule type" value="Genomic_DNA"/>
</dbReference>
<feature type="domain" description="NAD-dependent epimerase/dehydratase" evidence="2">
    <location>
        <begin position="8"/>
        <end position="210"/>
    </location>
</feature>
<sequence length="314" mass="33218">MMRHVVFGTGQVGHPLIEQLVAQGHDVVAVNRDGRGSFPGAQVVGGDAADPEFTTRVCADADVVYFCLNAMNYDRWSEEFPPLQRGVLAGAASAGARLVVLDNLYAYGPPQGQRLVETMAANPTSAKSATRAAMTEELLAAHAAGQVAVVIGRASDYFGPGATRSALGESVFGPALTGKTAQVMGDPSQLHSYSYTPDVAAALITLGTAPGTTGQVWHLPVAEARTIGEVVDTVFGLTGHRPRLLAAGPLTLRVIGLFKPELREYRHTLYQFNAPWVVDDGKFRAAFGDQATALDEALATTLEWYAGRSTAPTH</sequence>
<name>A0A2P2CD39_9ZZZZ</name>
<dbReference type="Gene3D" id="3.40.50.720">
    <property type="entry name" value="NAD(P)-binding Rossmann-like Domain"/>
    <property type="match status" value="1"/>
</dbReference>
<dbReference type="AlphaFoldDB" id="A0A2P2CD39"/>
<dbReference type="InterPro" id="IPR001509">
    <property type="entry name" value="Epimerase_deHydtase"/>
</dbReference>